<comment type="caution">
    <text evidence="2">The sequence shown here is derived from an EMBL/GenBank/DDBJ whole genome shotgun (WGS) entry which is preliminary data.</text>
</comment>
<dbReference type="OrthoDB" id="2516125at2759"/>
<evidence type="ECO:0000313" key="2">
    <source>
        <dbReference type="EMBL" id="MBW0482659.1"/>
    </source>
</evidence>
<protein>
    <submittedName>
        <fullName evidence="2">Uncharacterized protein</fullName>
    </submittedName>
</protein>
<sequence>MEPPGQPLILIGYNNNSTAYHIVRLSDSQASVTHYEAFNKNVFPSLPTTIGKMLSFSLTFNNAARTSKNDTNMEATRTCEPVVKTQEIE</sequence>
<keyword evidence="3" id="KW-1185">Reference proteome</keyword>
<organism evidence="2 3">
    <name type="scientific">Austropuccinia psidii MF-1</name>
    <dbReference type="NCBI Taxonomy" id="1389203"/>
    <lineage>
        <taxon>Eukaryota</taxon>
        <taxon>Fungi</taxon>
        <taxon>Dikarya</taxon>
        <taxon>Basidiomycota</taxon>
        <taxon>Pucciniomycotina</taxon>
        <taxon>Pucciniomycetes</taxon>
        <taxon>Pucciniales</taxon>
        <taxon>Sphaerophragmiaceae</taxon>
        <taxon>Austropuccinia</taxon>
    </lineage>
</organism>
<reference evidence="2" key="1">
    <citation type="submission" date="2021-03" db="EMBL/GenBank/DDBJ databases">
        <title>Draft genome sequence of rust myrtle Austropuccinia psidii MF-1, a brazilian biotype.</title>
        <authorList>
            <person name="Quecine M.C."/>
            <person name="Pachon D.M.R."/>
            <person name="Bonatelli M.L."/>
            <person name="Correr F.H."/>
            <person name="Franceschini L.M."/>
            <person name="Leite T.F."/>
            <person name="Margarido G.R.A."/>
            <person name="Almeida C.A."/>
            <person name="Ferrarezi J.A."/>
            <person name="Labate C.A."/>
        </authorList>
    </citation>
    <scope>NUCLEOTIDE SEQUENCE</scope>
    <source>
        <strain evidence="2">MF-1</strain>
    </source>
</reference>
<feature type="region of interest" description="Disordered" evidence="1">
    <location>
        <begin position="69"/>
        <end position="89"/>
    </location>
</feature>
<name>A0A9Q3CEN0_9BASI</name>
<evidence type="ECO:0000313" key="3">
    <source>
        <dbReference type="Proteomes" id="UP000765509"/>
    </source>
</evidence>
<dbReference type="AlphaFoldDB" id="A0A9Q3CEN0"/>
<dbReference type="Proteomes" id="UP000765509">
    <property type="component" value="Unassembled WGS sequence"/>
</dbReference>
<evidence type="ECO:0000256" key="1">
    <source>
        <dbReference type="SAM" id="MobiDB-lite"/>
    </source>
</evidence>
<dbReference type="EMBL" id="AVOT02006881">
    <property type="protein sequence ID" value="MBW0482659.1"/>
    <property type="molecule type" value="Genomic_DNA"/>
</dbReference>
<accession>A0A9Q3CEN0</accession>
<proteinExistence type="predicted"/>
<gene>
    <name evidence="2" type="ORF">O181_022374</name>
</gene>